<protein>
    <submittedName>
        <fullName evidence="2">Uncharacterized protein</fullName>
    </submittedName>
</protein>
<feature type="region of interest" description="Disordered" evidence="1">
    <location>
        <begin position="1"/>
        <end position="47"/>
    </location>
</feature>
<evidence type="ECO:0000256" key="1">
    <source>
        <dbReference type="SAM" id="MobiDB-lite"/>
    </source>
</evidence>
<organism evidence="2 3">
    <name type="scientific">Deinococcus aquiradiocola</name>
    <dbReference type="NCBI Taxonomy" id="393059"/>
    <lineage>
        <taxon>Bacteria</taxon>
        <taxon>Thermotogati</taxon>
        <taxon>Deinococcota</taxon>
        <taxon>Deinococci</taxon>
        <taxon>Deinococcales</taxon>
        <taxon>Deinococcaceae</taxon>
        <taxon>Deinococcus</taxon>
    </lineage>
</organism>
<reference evidence="2" key="2">
    <citation type="submission" date="2020-09" db="EMBL/GenBank/DDBJ databases">
        <authorList>
            <person name="Sun Q."/>
            <person name="Ohkuma M."/>
        </authorList>
    </citation>
    <scope>NUCLEOTIDE SEQUENCE</scope>
    <source>
        <strain evidence="2">JCM 14371</strain>
    </source>
</reference>
<evidence type="ECO:0000313" key="3">
    <source>
        <dbReference type="Proteomes" id="UP000635726"/>
    </source>
</evidence>
<reference evidence="2" key="1">
    <citation type="journal article" date="2014" name="Int. J. Syst. Evol. Microbiol.">
        <title>Complete genome sequence of Corynebacterium casei LMG S-19264T (=DSM 44701T), isolated from a smear-ripened cheese.</title>
        <authorList>
            <consortium name="US DOE Joint Genome Institute (JGI-PGF)"/>
            <person name="Walter F."/>
            <person name="Albersmeier A."/>
            <person name="Kalinowski J."/>
            <person name="Ruckert C."/>
        </authorList>
    </citation>
    <scope>NUCLEOTIDE SEQUENCE</scope>
    <source>
        <strain evidence="2">JCM 14371</strain>
    </source>
</reference>
<sequence>MLGAGLLTRPSVVQRSGRVRPRGTDVWGGRQRREGRSRVEEGRGGARQGGRMQWFVRLTNKTMAAYL</sequence>
<gene>
    <name evidence="2" type="ORF">GCM10008939_28420</name>
</gene>
<keyword evidence="3" id="KW-1185">Reference proteome</keyword>
<proteinExistence type="predicted"/>
<feature type="compositionally biased region" description="Basic and acidic residues" evidence="1">
    <location>
        <begin position="31"/>
        <end position="44"/>
    </location>
</feature>
<accession>A0A917UST1</accession>
<dbReference type="AlphaFoldDB" id="A0A917UST1"/>
<comment type="caution">
    <text evidence="2">The sequence shown here is derived from an EMBL/GenBank/DDBJ whole genome shotgun (WGS) entry which is preliminary data.</text>
</comment>
<dbReference type="Proteomes" id="UP000635726">
    <property type="component" value="Unassembled WGS sequence"/>
</dbReference>
<name>A0A917UST1_9DEIO</name>
<evidence type="ECO:0000313" key="2">
    <source>
        <dbReference type="EMBL" id="GGJ82824.1"/>
    </source>
</evidence>
<dbReference type="EMBL" id="BMOE01000011">
    <property type="protein sequence ID" value="GGJ82824.1"/>
    <property type="molecule type" value="Genomic_DNA"/>
</dbReference>